<proteinExistence type="predicted"/>
<evidence type="ECO:0000313" key="2">
    <source>
        <dbReference type="Proteomes" id="UP000229362"/>
    </source>
</evidence>
<organism evidence="1 2">
    <name type="scientific">Candidatus Magasanikbacteria bacterium CG10_big_fil_rev_8_21_14_0_10_43_6</name>
    <dbReference type="NCBI Taxonomy" id="1974650"/>
    <lineage>
        <taxon>Bacteria</taxon>
        <taxon>Candidatus Magasanikiibacteriota</taxon>
    </lineage>
</organism>
<comment type="caution">
    <text evidence="1">The sequence shown here is derived from an EMBL/GenBank/DDBJ whole genome shotgun (WGS) entry which is preliminary data.</text>
</comment>
<dbReference type="EMBL" id="PFBZ01000175">
    <property type="protein sequence ID" value="PIT86284.1"/>
    <property type="molecule type" value="Genomic_DNA"/>
</dbReference>
<feature type="non-terminal residue" evidence="1">
    <location>
        <position position="113"/>
    </location>
</feature>
<name>A0A2M6W0F5_9BACT</name>
<dbReference type="InterPro" id="IPR036388">
    <property type="entry name" value="WH-like_DNA-bd_sf"/>
</dbReference>
<reference evidence="2" key="1">
    <citation type="submission" date="2017-09" db="EMBL/GenBank/DDBJ databases">
        <title>Depth-based differentiation of microbial function through sediment-hosted aquifers and enrichment of novel symbionts in the deep terrestrial subsurface.</title>
        <authorList>
            <person name="Probst A.J."/>
            <person name="Ladd B."/>
            <person name="Jarett J.K."/>
            <person name="Geller-Mcgrath D.E."/>
            <person name="Sieber C.M.K."/>
            <person name="Emerson J.B."/>
            <person name="Anantharaman K."/>
            <person name="Thomas B.C."/>
            <person name="Malmstrom R."/>
            <person name="Stieglmeier M."/>
            <person name="Klingl A."/>
            <person name="Woyke T."/>
            <person name="Ryan C.M."/>
            <person name="Banfield J.F."/>
        </authorList>
    </citation>
    <scope>NUCLEOTIDE SEQUENCE [LARGE SCALE GENOMIC DNA]</scope>
</reference>
<dbReference type="Proteomes" id="UP000229362">
    <property type="component" value="Unassembled WGS sequence"/>
</dbReference>
<sequence length="113" mass="12970">MNNQLYEKRRGTLVQYYKQHRCLPSYEKVKELFDVKSKNSAYKYVEKFIEDGLVAKADDGRLIPTHKLYELRVLGSVQAGFPTPAEEELADTMSLDEFLVENPAATFLLHVNG</sequence>
<gene>
    <name evidence="1" type="ORF">COU33_04035</name>
</gene>
<protein>
    <submittedName>
        <fullName evidence="1">LexA family transcriptional repressor</fullName>
    </submittedName>
</protein>
<dbReference type="InterPro" id="IPR036286">
    <property type="entry name" value="LexA/Signal_pep-like_sf"/>
</dbReference>
<accession>A0A2M6W0F5</accession>
<dbReference type="Gene3D" id="1.10.10.10">
    <property type="entry name" value="Winged helix-like DNA-binding domain superfamily/Winged helix DNA-binding domain"/>
    <property type="match status" value="1"/>
</dbReference>
<dbReference type="SUPFAM" id="SSF51306">
    <property type="entry name" value="LexA/Signal peptidase"/>
    <property type="match status" value="1"/>
</dbReference>
<dbReference type="AlphaFoldDB" id="A0A2M6W0F5"/>
<evidence type="ECO:0000313" key="1">
    <source>
        <dbReference type="EMBL" id="PIT86284.1"/>
    </source>
</evidence>